<name>B1Y9J2_PYRNV</name>
<keyword evidence="1" id="KW-0472">Membrane</keyword>
<dbReference type="EMBL" id="CP001014">
    <property type="protein sequence ID" value="ACB40421.1"/>
    <property type="molecule type" value="Genomic_DNA"/>
</dbReference>
<protein>
    <submittedName>
        <fullName evidence="2">Uncharacterized protein</fullName>
    </submittedName>
</protein>
<keyword evidence="1" id="KW-1133">Transmembrane helix</keyword>
<keyword evidence="3" id="KW-1185">Reference proteome</keyword>
<evidence type="ECO:0000313" key="3">
    <source>
        <dbReference type="Proteomes" id="UP000001694"/>
    </source>
</evidence>
<organism evidence="2 3">
    <name type="scientific">Pyrobaculum neutrophilum (strain DSM 2338 / JCM 9278 / NBRC 100436 / V24Sta)</name>
    <name type="common">Thermoproteus neutrophilus</name>
    <dbReference type="NCBI Taxonomy" id="444157"/>
    <lineage>
        <taxon>Archaea</taxon>
        <taxon>Thermoproteota</taxon>
        <taxon>Thermoprotei</taxon>
        <taxon>Thermoproteales</taxon>
        <taxon>Thermoproteaceae</taxon>
        <taxon>Pyrobaculum</taxon>
    </lineage>
</organism>
<dbReference type="Proteomes" id="UP000001694">
    <property type="component" value="Chromosome"/>
</dbReference>
<dbReference type="RefSeq" id="WP_012350840.1">
    <property type="nucleotide sequence ID" value="NC_010525.1"/>
</dbReference>
<keyword evidence="1" id="KW-0812">Transmembrane</keyword>
<dbReference type="KEGG" id="tne:Tneu_1497"/>
<reference evidence="2" key="1">
    <citation type="submission" date="2008-03" db="EMBL/GenBank/DDBJ databases">
        <title>Complete sequence of Thermoproteus neutrophilus V24Sta.</title>
        <authorList>
            <consortium name="US DOE Joint Genome Institute"/>
            <person name="Copeland A."/>
            <person name="Lucas S."/>
            <person name="Lapidus A."/>
            <person name="Glavina del Rio T."/>
            <person name="Dalin E."/>
            <person name="Tice H."/>
            <person name="Bruce D."/>
            <person name="Goodwin L."/>
            <person name="Pitluck S."/>
            <person name="Sims D."/>
            <person name="Brettin T."/>
            <person name="Detter J.C."/>
            <person name="Han C."/>
            <person name="Kuske C.R."/>
            <person name="Schmutz J."/>
            <person name="Larimer F."/>
            <person name="Land M."/>
            <person name="Hauser L."/>
            <person name="Kyrpides N."/>
            <person name="Mikhailova N."/>
            <person name="Biddle J.F."/>
            <person name="Zhang Z."/>
            <person name="Fitz-Gibbon S.T."/>
            <person name="Lowe T.M."/>
            <person name="Saltikov C."/>
            <person name="House C.H."/>
            <person name="Richardson P."/>
        </authorList>
    </citation>
    <scope>NUCLEOTIDE SEQUENCE [LARGE SCALE GENOMIC DNA]</scope>
    <source>
        <strain evidence="2">V24Sta</strain>
    </source>
</reference>
<evidence type="ECO:0000256" key="1">
    <source>
        <dbReference type="SAM" id="Phobius"/>
    </source>
</evidence>
<evidence type="ECO:0000313" key="2">
    <source>
        <dbReference type="EMBL" id="ACB40421.1"/>
    </source>
</evidence>
<feature type="transmembrane region" description="Helical" evidence="1">
    <location>
        <begin position="30"/>
        <end position="50"/>
    </location>
</feature>
<dbReference type="AlphaFoldDB" id="B1Y9J2"/>
<accession>B1Y9J2</accession>
<dbReference type="eggNOG" id="arCOG05595">
    <property type="taxonomic scope" value="Archaea"/>
</dbReference>
<feature type="transmembrane region" description="Helical" evidence="1">
    <location>
        <begin position="56"/>
        <end position="73"/>
    </location>
</feature>
<dbReference type="STRING" id="444157.Tneu_1497"/>
<proteinExistence type="predicted"/>
<dbReference type="GeneID" id="6165479"/>
<sequence length="74" mass="7958">MIDYQLLWGILKGVFNLVAHLLAASGLGEWGGRVMAALLFASFFFMAGVFKRTRKAVGVALAVTIVAVVLLAYL</sequence>
<gene>
    <name evidence="2" type="ordered locus">Tneu_1497</name>
</gene>
<feature type="transmembrane region" description="Helical" evidence="1">
    <location>
        <begin position="6"/>
        <end position="23"/>
    </location>
</feature>
<dbReference type="HOGENOM" id="CLU_2629867_0_0_2"/>